<dbReference type="RefSeq" id="WP_345536351.1">
    <property type="nucleotide sequence ID" value="NZ_BAABGJ010000009.1"/>
</dbReference>
<dbReference type="EMBL" id="BAABGJ010000009">
    <property type="protein sequence ID" value="GAA4334507.1"/>
    <property type="molecule type" value="Genomic_DNA"/>
</dbReference>
<evidence type="ECO:0000313" key="2">
    <source>
        <dbReference type="Proteomes" id="UP001500975"/>
    </source>
</evidence>
<reference evidence="2" key="1">
    <citation type="journal article" date="2019" name="Int. J. Syst. Evol. Microbiol.">
        <title>The Global Catalogue of Microorganisms (GCM) 10K type strain sequencing project: providing services to taxonomists for standard genome sequencing and annotation.</title>
        <authorList>
            <consortium name="The Broad Institute Genomics Platform"/>
            <consortium name="The Broad Institute Genome Sequencing Center for Infectious Disease"/>
            <person name="Wu L."/>
            <person name="Ma J."/>
        </authorList>
    </citation>
    <scope>NUCLEOTIDE SEQUENCE [LARGE SCALE GENOMIC DNA]</scope>
    <source>
        <strain evidence="2">JCM 17804</strain>
    </source>
</reference>
<evidence type="ECO:0000313" key="1">
    <source>
        <dbReference type="EMBL" id="GAA4334507.1"/>
    </source>
</evidence>
<comment type="caution">
    <text evidence="1">The sequence shown here is derived from an EMBL/GenBank/DDBJ whole genome shotgun (WGS) entry which is preliminary data.</text>
</comment>
<keyword evidence="2" id="KW-1185">Reference proteome</keyword>
<dbReference type="Proteomes" id="UP001500975">
    <property type="component" value="Unassembled WGS sequence"/>
</dbReference>
<proteinExistence type="predicted"/>
<sequence length="87" mass="9694">MAAVELLYVGSMKEDAFLIVIPLAPRCAFVYFGNHRTWENLQKQSDAAFAKRVNFETVSTSARYVFAADDRQAEFVAKHLGSAFSGD</sequence>
<accession>A0ABP8H532</accession>
<organism evidence="1 2">
    <name type="scientific">Variovorax defluvii</name>
    <dbReference type="NCBI Taxonomy" id="913761"/>
    <lineage>
        <taxon>Bacteria</taxon>
        <taxon>Pseudomonadati</taxon>
        <taxon>Pseudomonadota</taxon>
        <taxon>Betaproteobacteria</taxon>
        <taxon>Burkholderiales</taxon>
        <taxon>Comamonadaceae</taxon>
        <taxon>Variovorax</taxon>
    </lineage>
</organism>
<protein>
    <submittedName>
        <fullName evidence="1">Uncharacterized protein</fullName>
    </submittedName>
</protein>
<name>A0ABP8H532_9BURK</name>
<gene>
    <name evidence="1" type="ORF">GCM10023165_10380</name>
</gene>